<dbReference type="SUPFAM" id="SSF52343">
    <property type="entry name" value="Ferredoxin reductase-like, C-terminal NADP-linked domain"/>
    <property type="match status" value="1"/>
</dbReference>
<dbReference type="Gene3D" id="3.40.50.80">
    <property type="entry name" value="Nucleotide-binding domain of ferredoxin-NADP reductase (FNR) module"/>
    <property type="match status" value="1"/>
</dbReference>
<dbReference type="SUPFAM" id="SSF63380">
    <property type="entry name" value="Riboflavin synthase domain-like"/>
    <property type="match status" value="1"/>
</dbReference>
<sequence>MRTNSQLSNKVVRGLSKILGQEFVNFWLEQAGSTQSIDRCLAEVVRIDRETADAVSLWLKPNALFKGFEAGQHVNLSVTIDDVVHTRSYSFSNAPTADGLVRLTIKQTPTGLVSRFAVNQLEVGTIVELGDVFGDMTLSHTQPELTSQRPAMLLLAAGSGITPMISLIETLEAQGWPADVTLMSWARNPEDVLFDAALKAKTNEHFKYVRLLESGANMAEGDLAGRPSKEQFAAVAGALDNTDVYACGPDGFMTALRGILGDSPKSFHAESFTPMALSIDESAEVKTFTVTLTKSNRILEVSNNKPLLKALQEQGINPPHGCGMGICNTCSCEKITGTTQNMQNKSVCGTNNSALRLCINAAQGPVTLDL</sequence>
<dbReference type="RefSeq" id="WP_130558394.1">
    <property type="nucleotide sequence ID" value="NZ_AP028947.1"/>
</dbReference>
<dbReference type="PANTHER" id="PTHR47354">
    <property type="entry name" value="NADH OXIDOREDUCTASE HCR"/>
    <property type="match status" value="1"/>
</dbReference>
<dbReference type="Proteomes" id="UP001329151">
    <property type="component" value="Chromosome"/>
</dbReference>
<dbReference type="Gene3D" id="2.40.30.10">
    <property type="entry name" value="Translation factors"/>
    <property type="match status" value="1"/>
</dbReference>
<feature type="domain" description="FAD-binding FR-type" evidence="2">
    <location>
        <begin position="37"/>
        <end position="139"/>
    </location>
</feature>
<dbReference type="InterPro" id="IPR017927">
    <property type="entry name" value="FAD-bd_FR_type"/>
</dbReference>
<name>A0AA86M835_9BURK</name>
<accession>A0AA86M835</accession>
<proteinExistence type="predicted"/>
<keyword evidence="4" id="KW-1185">Reference proteome</keyword>
<dbReference type="SUPFAM" id="SSF54292">
    <property type="entry name" value="2Fe-2S ferredoxin-like"/>
    <property type="match status" value="1"/>
</dbReference>
<evidence type="ECO:0000259" key="2">
    <source>
        <dbReference type="PROSITE" id="PS51384"/>
    </source>
</evidence>
<dbReference type="InterPro" id="IPR050415">
    <property type="entry name" value="MRET"/>
</dbReference>
<dbReference type="GO" id="GO:0051536">
    <property type="term" value="F:iron-sulfur cluster binding"/>
    <property type="evidence" value="ECO:0007669"/>
    <property type="project" value="InterPro"/>
</dbReference>
<dbReference type="Pfam" id="PF00111">
    <property type="entry name" value="Fer2"/>
    <property type="match status" value="1"/>
</dbReference>
<dbReference type="Pfam" id="PF00970">
    <property type="entry name" value="FAD_binding_6"/>
    <property type="match status" value="1"/>
</dbReference>
<dbReference type="InterPro" id="IPR001433">
    <property type="entry name" value="OxRdtase_FAD/NAD-bd"/>
</dbReference>
<evidence type="ECO:0000313" key="3">
    <source>
        <dbReference type="EMBL" id="BET25094.1"/>
    </source>
</evidence>
<dbReference type="InterPro" id="IPR012675">
    <property type="entry name" value="Beta-grasp_dom_sf"/>
</dbReference>
<dbReference type="PRINTS" id="PR00410">
    <property type="entry name" value="PHEHYDRXLASE"/>
</dbReference>
<dbReference type="EMBL" id="AP028947">
    <property type="protein sequence ID" value="BET25094.1"/>
    <property type="molecule type" value="Genomic_DNA"/>
</dbReference>
<dbReference type="InterPro" id="IPR017938">
    <property type="entry name" value="Riboflavin_synthase-like_b-brl"/>
</dbReference>
<reference evidence="3 4" key="1">
    <citation type="submission" date="2023-10" db="EMBL/GenBank/DDBJ databases">
        <title>Complete Genome Sequence of Limnobacter thiooxidans CS-K2T, Isolated from freshwater lake sediments in Bavaria, Germany.</title>
        <authorList>
            <person name="Naruki M."/>
            <person name="Watanabe A."/>
            <person name="Warashina T."/>
            <person name="Morita T."/>
            <person name="Arakawa K."/>
        </authorList>
    </citation>
    <scope>NUCLEOTIDE SEQUENCE [LARGE SCALE GENOMIC DNA]</scope>
    <source>
        <strain evidence="3 4">CS-K2</strain>
    </source>
</reference>
<organism evidence="3 4">
    <name type="scientific">Limnobacter thiooxidans</name>
    <dbReference type="NCBI Taxonomy" id="131080"/>
    <lineage>
        <taxon>Bacteria</taxon>
        <taxon>Pseudomonadati</taxon>
        <taxon>Pseudomonadota</taxon>
        <taxon>Betaproteobacteria</taxon>
        <taxon>Burkholderiales</taxon>
        <taxon>Burkholderiaceae</taxon>
        <taxon>Limnobacter</taxon>
    </lineage>
</organism>
<feature type="domain" description="2Fe-2S ferredoxin-type" evidence="1">
    <location>
        <begin position="288"/>
        <end position="370"/>
    </location>
</feature>
<dbReference type="PROSITE" id="PS51085">
    <property type="entry name" value="2FE2S_FER_2"/>
    <property type="match status" value="1"/>
</dbReference>
<dbReference type="PROSITE" id="PS51384">
    <property type="entry name" value="FAD_FR"/>
    <property type="match status" value="1"/>
</dbReference>
<dbReference type="InterPro" id="IPR039261">
    <property type="entry name" value="FNR_nucleotide-bd"/>
</dbReference>
<evidence type="ECO:0000313" key="4">
    <source>
        <dbReference type="Proteomes" id="UP001329151"/>
    </source>
</evidence>
<dbReference type="Gene3D" id="3.10.20.30">
    <property type="match status" value="1"/>
</dbReference>
<dbReference type="Pfam" id="PF00175">
    <property type="entry name" value="NAD_binding_1"/>
    <property type="match status" value="1"/>
</dbReference>
<dbReference type="KEGG" id="lto:RGQ30_05950"/>
<dbReference type="InterPro" id="IPR036010">
    <property type="entry name" value="2Fe-2S_ferredoxin-like_sf"/>
</dbReference>
<dbReference type="InterPro" id="IPR008333">
    <property type="entry name" value="Cbr1-like_FAD-bd_dom"/>
</dbReference>
<dbReference type="PANTHER" id="PTHR47354:SF3">
    <property type="entry name" value="OXIDOREDUCTASE-RELATED"/>
    <property type="match status" value="1"/>
</dbReference>
<dbReference type="InterPro" id="IPR001041">
    <property type="entry name" value="2Fe-2S_ferredoxin-type"/>
</dbReference>
<protein>
    <submittedName>
        <fullName evidence="3">Ferredoxin reductase</fullName>
    </submittedName>
</protein>
<dbReference type="CDD" id="cd06216">
    <property type="entry name" value="FNR_iron_sulfur_binding_2"/>
    <property type="match status" value="1"/>
</dbReference>
<gene>
    <name evidence="3" type="ORF">RGQ30_05950</name>
</gene>
<dbReference type="AlphaFoldDB" id="A0AA86M835"/>
<dbReference type="CDD" id="cd00207">
    <property type="entry name" value="fer2"/>
    <property type="match status" value="1"/>
</dbReference>
<dbReference type="GO" id="GO:0016491">
    <property type="term" value="F:oxidoreductase activity"/>
    <property type="evidence" value="ECO:0007669"/>
    <property type="project" value="InterPro"/>
</dbReference>
<evidence type="ECO:0000259" key="1">
    <source>
        <dbReference type="PROSITE" id="PS51085"/>
    </source>
</evidence>